<comment type="caution">
    <text evidence="2">The sequence shown here is derived from an EMBL/GenBank/DDBJ whole genome shotgun (WGS) entry which is preliminary data.</text>
</comment>
<sequence>MANCPLCGGEKKLGKTIYSVDLRGGVVVVRDVPAQICSQCGEEWIDAQTAQVLEEIVNEAKKRACQVEVLSF</sequence>
<dbReference type="Gene3D" id="3.10.20.860">
    <property type="match status" value="1"/>
</dbReference>
<organism evidence="2">
    <name type="scientific">marine sediment metagenome</name>
    <dbReference type="NCBI Taxonomy" id="412755"/>
    <lineage>
        <taxon>unclassified sequences</taxon>
        <taxon>metagenomes</taxon>
        <taxon>ecological metagenomes</taxon>
    </lineage>
</organism>
<dbReference type="InterPro" id="IPR022453">
    <property type="entry name" value="Znf_MqsA-type"/>
</dbReference>
<name>X1JG51_9ZZZZ</name>
<dbReference type="NCBIfam" id="TIGR03831">
    <property type="entry name" value="YgiT_finger"/>
    <property type="match status" value="1"/>
</dbReference>
<evidence type="ECO:0008006" key="3">
    <source>
        <dbReference type="Google" id="ProtNLM"/>
    </source>
</evidence>
<reference evidence="2" key="1">
    <citation type="journal article" date="2014" name="Front. Microbiol.">
        <title>High frequency of phylogenetically diverse reductive dehalogenase-homologous genes in deep subseafloor sedimentary metagenomes.</title>
        <authorList>
            <person name="Kawai M."/>
            <person name="Futagami T."/>
            <person name="Toyoda A."/>
            <person name="Takaki Y."/>
            <person name="Nishi S."/>
            <person name="Hori S."/>
            <person name="Arai W."/>
            <person name="Tsubouchi T."/>
            <person name="Morono Y."/>
            <person name="Uchiyama I."/>
            <person name="Ito T."/>
            <person name="Fujiyama A."/>
            <person name="Inagaki F."/>
            <person name="Takami H."/>
        </authorList>
    </citation>
    <scope>NUCLEOTIDE SEQUENCE</scope>
    <source>
        <strain evidence="2">Expedition CK06-06</strain>
    </source>
</reference>
<dbReference type="EMBL" id="BARV01002576">
    <property type="protein sequence ID" value="GAH93701.1"/>
    <property type="molecule type" value="Genomic_DNA"/>
</dbReference>
<dbReference type="AlphaFoldDB" id="X1JG51"/>
<accession>X1JG51</accession>
<protein>
    <recommendedName>
        <fullName evidence="3">YgiT-type zinc finger domain-containing protein</fullName>
    </recommendedName>
</protein>
<proteinExistence type="predicted"/>
<evidence type="ECO:0000313" key="1">
    <source>
        <dbReference type="EMBL" id="GAH27908.1"/>
    </source>
</evidence>
<dbReference type="EMBL" id="BARU01002414">
    <property type="protein sequence ID" value="GAH27908.1"/>
    <property type="molecule type" value="Genomic_DNA"/>
</dbReference>
<gene>
    <name evidence="1" type="ORF">S03H2_05711</name>
    <name evidence="2" type="ORF">S06H3_06590</name>
</gene>
<evidence type="ECO:0000313" key="2">
    <source>
        <dbReference type="EMBL" id="GAH93701.1"/>
    </source>
</evidence>